<gene>
    <name evidence="1" type="ORF">OED52_11140</name>
</gene>
<evidence type="ECO:0000313" key="2">
    <source>
        <dbReference type="Proteomes" id="UP001156484"/>
    </source>
</evidence>
<proteinExistence type="predicted"/>
<reference evidence="1" key="1">
    <citation type="submission" date="2022-10" db="EMBL/GenBank/DDBJ databases">
        <title>Rhodococcus ferula Z13 complete genome.</title>
        <authorList>
            <person name="Long X."/>
            <person name="Zang M."/>
        </authorList>
    </citation>
    <scope>NUCLEOTIDE SEQUENCE</scope>
    <source>
        <strain evidence="1">Z13</strain>
    </source>
</reference>
<keyword evidence="2" id="KW-1185">Reference proteome</keyword>
<evidence type="ECO:0000313" key="1">
    <source>
        <dbReference type="EMBL" id="UYP17285.1"/>
    </source>
</evidence>
<dbReference type="EMBL" id="CP107551">
    <property type="protein sequence ID" value="UYP17285.1"/>
    <property type="molecule type" value="Genomic_DNA"/>
</dbReference>
<dbReference type="Proteomes" id="UP001156484">
    <property type="component" value="Chromosome"/>
</dbReference>
<protein>
    <submittedName>
        <fullName evidence="1">Hemolysin family protein</fullName>
    </submittedName>
</protein>
<name>A0ACD4DB62_9NOCA</name>
<sequence>MNDWLALAFAILLLAGNAFFVGAEFSLITVRRDRLETLLAQGKTRARTVIEAGEHLSLMLAGSQLGITICSILLGRVAEPAIAHLIETPLHAVGLPDGLLHPIAFALGLSIVVIAHILLGEMVPKNIAIAGPERMAMLLVPVHLLFMRPARPVIAFYNLCANATLRAVRIDPKDELDSSVSAVELTEMIGESRSEGLLDEEEHRRLTRALATGGRTVADIMIPLARVRTVPVTARGTTLGVVEQAVTATGYSRYPTRRTDGTITGYVHIKDVLDLVREESTGPDTVVPLALIRTLPTVAAEYGLDEALAVLRDTNAHLAGVSDATGTLRGIVALEDLVEEFVGTVRDATHRVPDPPASRAPDPQGPTPTDPVQHRPS</sequence>
<accession>A0ACD4DB62</accession>
<organism evidence="1 2">
    <name type="scientific">Rhodococcus sacchari</name>
    <dbReference type="NCBI Taxonomy" id="2962047"/>
    <lineage>
        <taxon>Bacteria</taxon>
        <taxon>Bacillati</taxon>
        <taxon>Actinomycetota</taxon>
        <taxon>Actinomycetes</taxon>
        <taxon>Mycobacteriales</taxon>
        <taxon>Nocardiaceae</taxon>
        <taxon>Rhodococcus</taxon>
    </lineage>
</organism>